<evidence type="ECO:0000259" key="14">
    <source>
        <dbReference type="Pfam" id="PF00912"/>
    </source>
</evidence>
<feature type="domain" description="Penicillin-binding protein transpeptidase" evidence="13">
    <location>
        <begin position="328"/>
        <end position="520"/>
    </location>
</feature>
<dbReference type="Gene3D" id="1.10.3810.10">
    <property type="entry name" value="Biosynthetic peptidoglycan transglycosylase-like"/>
    <property type="match status" value="1"/>
</dbReference>
<evidence type="ECO:0000313" key="17">
    <source>
        <dbReference type="Proteomes" id="UP001595379"/>
    </source>
</evidence>
<comment type="pathway">
    <text evidence="1">Cell wall biogenesis; peptidoglycan biosynthesis.</text>
</comment>
<dbReference type="NCBIfam" id="TIGR02073">
    <property type="entry name" value="PBP_1c"/>
    <property type="match status" value="1"/>
</dbReference>
<dbReference type="Pfam" id="PF00912">
    <property type="entry name" value="Transgly"/>
    <property type="match status" value="1"/>
</dbReference>
<protein>
    <recommendedName>
        <fullName evidence="10">peptidoglycan glycosyltransferase</fullName>
        <ecNumber evidence="10">2.4.99.28</ecNumber>
    </recommendedName>
</protein>
<name>A0ABV6ZVC4_9PROT</name>
<dbReference type="InterPro" id="IPR036950">
    <property type="entry name" value="PBP_transglycosylase"/>
</dbReference>
<keyword evidence="5" id="KW-0645">Protease</keyword>
<dbReference type="Pfam" id="PF00905">
    <property type="entry name" value="Transpeptidase"/>
    <property type="match status" value="1"/>
</dbReference>
<comment type="similarity">
    <text evidence="2">In the C-terminal section; belongs to the transpeptidase family.</text>
</comment>
<evidence type="ECO:0000313" key="16">
    <source>
        <dbReference type="EMBL" id="MFC2925397.1"/>
    </source>
</evidence>
<dbReference type="InterPro" id="IPR050396">
    <property type="entry name" value="Glycosyltr_51/Transpeptidase"/>
</dbReference>
<dbReference type="InterPro" id="IPR012338">
    <property type="entry name" value="Beta-lactam/transpept-like"/>
</dbReference>
<comment type="similarity">
    <text evidence="3">In the N-terminal section; belongs to the glycosyltransferase 51 family.</text>
</comment>
<keyword evidence="7" id="KW-0808">Transferase</keyword>
<organism evidence="16 17">
    <name type="scientific">Hyphobacterium vulgare</name>
    <dbReference type="NCBI Taxonomy" id="1736751"/>
    <lineage>
        <taxon>Bacteria</taxon>
        <taxon>Pseudomonadati</taxon>
        <taxon>Pseudomonadota</taxon>
        <taxon>Alphaproteobacteria</taxon>
        <taxon>Maricaulales</taxon>
        <taxon>Maricaulaceae</taxon>
        <taxon>Hyphobacterium</taxon>
    </lineage>
</organism>
<dbReference type="PANTHER" id="PTHR32282:SF15">
    <property type="entry name" value="PENICILLIN-BINDING PROTEIN 1C"/>
    <property type="match status" value="1"/>
</dbReference>
<dbReference type="EMBL" id="JBHRSV010000002">
    <property type="protein sequence ID" value="MFC2925397.1"/>
    <property type="molecule type" value="Genomic_DNA"/>
</dbReference>
<keyword evidence="4" id="KW-0121">Carboxypeptidase</keyword>
<dbReference type="InterPro" id="IPR001264">
    <property type="entry name" value="Glyco_trans_51"/>
</dbReference>
<evidence type="ECO:0000256" key="5">
    <source>
        <dbReference type="ARBA" id="ARBA00022670"/>
    </source>
</evidence>
<dbReference type="SUPFAM" id="SSF56601">
    <property type="entry name" value="beta-lactamase/transpeptidase-like"/>
    <property type="match status" value="1"/>
</dbReference>
<evidence type="ECO:0000259" key="15">
    <source>
        <dbReference type="Pfam" id="PF06832"/>
    </source>
</evidence>
<dbReference type="Gene3D" id="3.40.710.10">
    <property type="entry name" value="DD-peptidase/beta-lactamase superfamily"/>
    <property type="match status" value="1"/>
</dbReference>
<evidence type="ECO:0000256" key="9">
    <source>
        <dbReference type="ARBA" id="ARBA00023268"/>
    </source>
</evidence>
<evidence type="ECO:0000256" key="10">
    <source>
        <dbReference type="ARBA" id="ARBA00044770"/>
    </source>
</evidence>
<keyword evidence="9" id="KW-0511">Multifunctional enzyme</keyword>
<dbReference type="InterPro" id="IPR001460">
    <property type="entry name" value="PCN-bd_Tpept"/>
</dbReference>
<gene>
    <name evidence="16" type="primary">pbpC</name>
    <name evidence="16" type="ORF">ACFOOR_04685</name>
</gene>
<dbReference type="InterPro" id="IPR009647">
    <property type="entry name" value="PBP_C"/>
</dbReference>
<dbReference type="SUPFAM" id="SSF53955">
    <property type="entry name" value="Lysozyme-like"/>
    <property type="match status" value="1"/>
</dbReference>
<evidence type="ECO:0000256" key="11">
    <source>
        <dbReference type="ARBA" id="ARBA00049902"/>
    </source>
</evidence>
<comment type="caution">
    <text evidence="16">The sequence shown here is derived from an EMBL/GenBank/DDBJ whole genome shotgun (WGS) entry which is preliminary data.</text>
</comment>
<evidence type="ECO:0000256" key="6">
    <source>
        <dbReference type="ARBA" id="ARBA00022676"/>
    </source>
</evidence>
<evidence type="ECO:0000256" key="8">
    <source>
        <dbReference type="ARBA" id="ARBA00022801"/>
    </source>
</evidence>
<evidence type="ECO:0000256" key="1">
    <source>
        <dbReference type="ARBA" id="ARBA00004752"/>
    </source>
</evidence>
<keyword evidence="8" id="KW-0378">Hydrolase</keyword>
<keyword evidence="6" id="KW-0328">Glycosyltransferase</keyword>
<feature type="region of interest" description="Disordered" evidence="12">
    <location>
        <begin position="576"/>
        <end position="601"/>
    </location>
</feature>
<evidence type="ECO:0000256" key="12">
    <source>
        <dbReference type="SAM" id="MobiDB-lite"/>
    </source>
</evidence>
<dbReference type="PANTHER" id="PTHR32282">
    <property type="entry name" value="BINDING PROTEIN TRANSPEPTIDASE, PUTATIVE-RELATED"/>
    <property type="match status" value="1"/>
</dbReference>
<evidence type="ECO:0000259" key="13">
    <source>
        <dbReference type="Pfam" id="PF00905"/>
    </source>
</evidence>
<feature type="domain" description="Glycosyl transferase family 51" evidence="14">
    <location>
        <begin position="57"/>
        <end position="223"/>
    </location>
</feature>
<dbReference type="Pfam" id="PF06832">
    <property type="entry name" value="BiPBP_C"/>
    <property type="match status" value="1"/>
</dbReference>
<feature type="domain" description="Penicillin-binding C-terminal" evidence="15">
    <location>
        <begin position="600"/>
        <end position="678"/>
    </location>
</feature>
<dbReference type="Proteomes" id="UP001595379">
    <property type="component" value="Unassembled WGS sequence"/>
</dbReference>
<evidence type="ECO:0000256" key="4">
    <source>
        <dbReference type="ARBA" id="ARBA00022645"/>
    </source>
</evidence>
<evidence type="ECO:0000256" key="7">
    <source>
        <dbReference type="ARBA" id="ARBA00022679"/>
    </source>
</evidence>
<dbReference type="RefSeq" id="WP_343164978.1">
    <property type="nucleotide sequence ID" value="NZ_JBHRSV010000002.1"/>
</dbReference>
<evidence type="ECO:0000256" key="3">
    <source>
        <dbReference type="ARBA" id="ARBA00007739"/>
    </source>
</evidence>
<reference evidence="17" key="1">
    <citation type="journal article" date="2019" name="Int. J. Syst. Evol. Microbiol.">
        <title>The Global Catalogue of Microorganisms (GCM) 10K type strain sequencing project: providing services to taxonomists for standard genome sequencing and annotation.</title>
        <authorList>
            <consortium name="The Broad Institute Genomics Platform"/>
            <consortium name="The Broad Institute Genome Sequencing Center for Infectious Disease"/>
            <person name="Wu L."/>
            <person name="Ma J."/>
        </authorList>
    </citation>
    <scope>NUCLEOTIDE SEQUENCE [LARGE SCALE GENOMIC DNA]</scope>
    <source>
        <strain evidence="17">KCTC 52487</strain>
    </source>
</reference>
<keyword evidence="17" id="KW-1185">Reference proteome</keyword>
<dbReference type="EC" id="2.4.99.28" evidence="10"/>
<dbReference type="InterPro" id="IPR011815">
    <property type="entry name" value="PBP_1c"/>
</dbReference>
<dbReference type="InterPro" id="IPR023346">
    <property type="entry name" value="Lysozyme-like_dom_sf"/>
</dbReference>
<sequence>MRLPVWVIGVHAAILAMAASLLVLDRLTPPDMGRGTEMSVVVTDSGGRALRVFPVEDGRWRLAADIDRIDPAFIDALIEVEDQRFYDHDGVDPLAVIRAAFTSARAGRIVSGASTLTMQTARLLEPRPRNLGSKIVESWRALQLERRLTKDEILELYLSLTPYGGNLEGIRAASWAYFGREPERLTADQIALLIALPQSPEVRRPDLRPAQARTSRAAILDRLAEAGLLSPDRAAEAAGEPLPSRADFPAEAWHAAEEARRRAPGVTEIRTSLDGGLQAELEALARAEAEEAGSDVQIAILVVETGSRAVRAAIGSAGRGRQGGWIDLTDRARSPGSTLKPFIYALAFDDGFAAAGTRMADVPRAFNAYQPENFDRSFRGDVTVAEALQHSLNVPAVLALDAVGARRFAASLDFAGAHGRIADSGEDDAGLAIALGGVGLTVREVAVLYAALGDGGAARPLSWLEDRSDIDADAPAQTLMTPETAEEIVSILRRAPHPGGRMPAELSRGAPRIAFKTGTSWGFRDAWAAGTGDGFTVVVWVGRPDGTPRPGVTGREGALPILFDVFDRARRYAPETDTGWGRAETPDDHSPPAPLRRFGDTLPPEIVFPPDGSEVWANEEGRPLVLAGRGTGRLDWFVDGAPADRNGAGDPVWLPPQRGFYTIAAVDDAGRTATARVRIRTAADGPAR</sequence>
<comment type="catalytic activity">
    <reaction evidence="11">
        <text>[GlcNAc-(1-&gt;4)-Mur2Ac(oyl-L-Ala-gamma-D-Glu-L-Lys-D-Ala-D-Ala)](n)-di-trans,octa-cis-undecaprenyl diphosphate + beta-D-GlcNAc-(1-&gt;4)-Mur2Ac(oyl-L-Ala-gamma-D-Glu-L-Lys-D-Ala-D-Ala)-di-trans,octa-cis-undecaprenyl diphosphate = [GlcNAc-(1-&gt;4)-Mur2Ac(oyl-L-Ala-gamma-D-Glu-L-Lys-D-Ala-D-Ala)](n+1)-di-trans,octa-cis-undecaprenyl diphosphate + di-trans,octa-cis-undecaprenyl diphosphate + H(+)</text>
        <dbReference type="Rhea" id="RHEA:23708"/>
        <dbReference type="Rhea" id="RHEA-COMP:9602"/>
        <dbReference type="Rhea" id="RHEA-COMP:9603"/>
        <dbReference type="ChEBI" id="CHEBI:15378"/>
        <dbReference type="ChEBI" id="CHEBI:58405"/>
        <dbReference type="ChEBI" id="CHEBI:60033"/>
        <dbReference type="ChEBI" id="CHEBI:78435"/>
        <dbReference type="EC" id="2.4.99.28"/>
    </reaction>
</comment>
<evidence type="ECO:0000256" key="2">
    <source>
        <dbReference type="ARBA" id="ARBA00007090"/>
    </source>
</evidence>
<accession>A0ABV6ZVC4</accession>
<proteinExistence type="inferred from homology"/>